<dbReference type="AlphaFoldDB" id="A0A9P6EG45"/>
<dbReference type="OrthoDB" id="2748942at2759"/>
<keyword evidence="2" id="KW-1185">Reference proteome</keyword>
<gene>
    <name evidence="1" type="ORF">CPB83DRAFT_854738</name>
</gene>
<sequence length="76" mass="8951">MCNFRRVSDYFPRCEHVIARPEEYIQCNSRYCKFSPQHPNNCTGDQCKCLKSRQYPETYQLRKEGTCPSCTAQGFT</sequence>
<comment type="caution">
    <text evidence="1">The sequence shown here is derived from an EMBL/GenBank/DDBJ whole genome shotgun (WGS) entry which is preliminary data.</text>
</comment>
<name>A0A9P6EG45_9AGAR</name>
<dbReference type="EMBL" id="MU157854">
    <property type="protein sequence ID" value="KAF9528267.1"/>
    <property type="molecule type" value="Genomic_DNA"/>
</dbReference>
<evidence type="ECO:0000313" key="2">
    <source>
        <dbReference type="Proteomes" id="UP000807306"/>
    </source>
</evidence>
<proteinExistence type="predicted"/>
<protein>
    <submittedName>
        <fullName evidence="1">Uncharacterized protein</fullName>
    </submittedName>
</protein>
<reference evidence="1" key="1">
    <citation type="submission" date="2020-11" db="EMBL/GenBank/DDBJ databases">
        <authorList>
            <consortium name="DOE Joint Genome Institute"/>
            <person name="Ahrendt S."/>
            <person name="Riley R."/>
            <person name="Andreopoulos W."/>
            <person name="Labutti K."/>
            <person name="Pangilinan J."/>
            <person name="Ruiz-Duenas F.J."/>
            <person name="Barrasa J.M."/>
            <person name="Sanchez-Garcia M."/>
            <person name="Camarero S."/>
            <person name="Miyauchi S."/>
            <person name="Serrano A."/>
            <person name="Linde D."/>
            <person name="Babiker R."/>
            <person name="Drula E."/>
            <person name="Ayuso-Fernandez I."/>
            <person name="Pacheco R."/>
            <person name="Padilla G."/>
            <person name="Ferreira P."/>
            <person name="Barriuso J."/>
            <person name="Kellner H."/>
            <person name="Castanera R."/>
            <person name="Alfaro M."/>
            <person name="Ramirez L."/>
            <person name="Pisabarro A.G."/>
            <person name="Kuo A."/>
            <person name="Tritt A."/>
            <person name="Lipzen A."/>
            <person name="He G."/>
            <person name="Yan M."/>
            <person name="Ng V."/>
            <person name="Cullen D."/>
            <person name="Martin F."/>
            <person name="Rosso M.-N."/>
            <person name="Henrissat B."/>
            <person name="Hibbett D."/>
            <person name="Martinez A.T."/>
            <person name="Grigoriev I.V."/>
        </authorList>
    </citation>
    <scope>NUCLEOTIDE SEQUENCE</scope>
    <source>
        <strain evidence="1">CBS 506.95</strain>
    </source>
</reference>
<organism evidence="1 2">
    <name type="scientific">Crepidotus variabilis</name>
    <dbReference type="NCBI Taxonomy" id="179855"/>
    <lineage>
        <taxon>Eukaryota</taxon>
        <taxon>Fungi</taxon>
        <taxon>Dikarya</taxon>
        <taxon>Basidiomycota</taxon>
        <taxon>Agaricomycotina</taxon>
        <taxon>Agaricomycetes</taxon>
        <taxon>Agaricomycetidae</taxon>
        <taxon>Agaricales</taxon>
        <taxon>Agaricineae</taxon>
        <taxon>Crepidotaceae</taxon>
        <taxon>Crepidotus</taxon>
    </lineage>
</organism>
<evidence type="ECO:0000313" key="1">
    <source>
        <dbReference type="EMBL" id="KAF9528267.1"/>
    </source>
</evidence>
<dbReference type="Proteomes" id="UP000807306">
    <property type="component" value="Unassembled WGS sequence"/>
</dbReference>
<accession>A0A9P6EG45</accession>